<proteinExistence type="predicted"/>
<keyword evidence="1" id="KW-0489">Methyltransferase</keyword>
<reference evidence="1 2" key="1">
    <citation type="journal article" date="2018" name="ACS Chem. Biol.">
        <title>Ketoreductase domain dysfunction expands chemodiversity: malyngamide biosynthesis in the cyanobacterium Okeania hirsuta.</title>
        <authorList>
            <person name="Moss N.A."/>
            <person name="Leao T."/>
            <person name="Rankin M."/>
            <person name="McCullough T.M."/>
            <person name="Qu P."/>
            <person name="Korobeynikov A."/>
            <person name="Smith J.L."/>
            <person name="Gerwick L."/>
            <person name="Gerwick W.H."/>
        </authorList>
    </citation>
    <scope>NUCLEOTIDE SEQUENCE [LARGE SCALE GENOMIC DNA]</scope>
    <source>
        <strain evidence="1 2">PAB10Feb10-1</strain>
    </source>
</reference>
<organism evidence="1 2">
    <name type="scientific">Okeania hirsuta</name>
    <dbReference type="NCBI Taxonomy" id="1458930"/>
    <lineage>
        <taxon>Bacteria</taxon>
        <taxon>Bacillati</taxon>
        <taxon>Cyanobacteriota</taxon>
        <taxon>Cyanophyceae</taxon>
        <taxon>Oscillatoriophycideae</taxon>
        <taxon>Oscillatoriales</taxon>
        <taxon>Microcoleaceae</taxon>
        <taxon>Okeania</taxon>
    </lineage>
</organism>
<dbReference type="OrthoDB" id="440232at2"/>
<comment type="caution">
    <text evidence="1">The sequence shown here is derived from an EMBL/GenBank/DDBJ whole genome shotgun (WGS) entry which is preliminary data.</text>
</comment>
<dbReference type="Gene3D" id="3.40.50.150">
    <property type="entry name" value="Vaccinia Virus protein VP39"/>
    <property type="match status" value="1"/>
</dbReference>
<keyword evidence="1" id="KW-0808">Transferase</keyword>
<accession>A0A3N6RKR8</accession>
<dbReference type="Pfam" id="PF13489">
    <property type="entry name" value="Methyltransf_23"/>
    <property type="match status" value="1"/>
</dbReference>
<evidence type="ECO:0000313" key="2">
    <source>
        <dbReference type="Proteomes" id="UP000269154"/>
    </source>
</evidence>
<name>A0A3N6RKR8_9CYAN</name>
<dbReference type="GO" id="GO:0008168">
    <property type="term" value="F:methyltransferase activity"/>
    <property type="evidence" value="ECO:0007669"/>
    <property type="project" value="UniProtKB-KW"/>
</dbReference>
<dbReference type="SUPFAM" id="SSF53335">
    <property type="entry name" value="S-adenosyl-L-methionine-dependent methyltransferases"/>
    <property type="match status" value="1"/>
</dbReference>
<dbReference type="Proteomes" id="UP000269154">
    <property type="component" value="Unassembled WGS sequence"/>
</dbReference>
<keyword evidence="2" id="KW-1185">Reference proteome</keyword>
<dbReference type="GO" id="GO:0032259">
    <property type="term" value="P:methylation"/>
    <property type="evidence" value="ECO:0007669"/>
    <property type="project" value="UniProtKB-KW"/>
</dbReference>
<dbReference type="InterPro" id="IPR029063">
    <property type="entry name" value="SAM-dependent_MTases_sf"/>
</dbReference>
<dbReference type="EMBL" id="RCBY01000119">
    <property type="protein sequence ID" value="RQH35951.1"/>
    <property type="molecule type" value="Genomic_DNA"/>
</dbReference>
<dbReference type="AlphaFoldDB" id="A0A3N6RKR8"/>
<gene>
    <name evidence="1" type="ORF">D5R40_19445</name>
</gene>
<protein>
    <submittedName>
        <fullName evidence="1">Class I SAM-dependent methyltransferase</fullName>
    </submittedName>
</protein>
<evidence type="ECO:0000313" key="1">
    <source>
        <dbReference type="EMBL" id="RQH35951.1"/>
    </source>
</evidence>
<sequence>MKCKICESISLKFSEAHILNKKYKIDYFQCQNCNFIQTEYPYWLSEAYSQAIASSDEGLIFRNLMLSQVTKNIIDRLFDSEEKFLDFGGGYGLFVRLMRDIKYKFDWQDKYCENLFAQNFKATPNQKYELVTAFELLEHLVNPISDIREILNYSQNILFSTEILPPNNPKPNQWWYYATDEGQHISIYTVKSLQIIAQKFHLNFYTNYSSLHLLTEKKISPAFCEALLKYDAENLRKILRQNRDYLKTFERILGKEEGGGKKEEVNSFNIPTSTPKSQELSDETQFLHQGKGGGINQGVNSFNLPTSTQTSQQLSDKTEFLHQGKGGNLLLDLPLLLLAAEKIQFHPKVLEIFG</sequence>